<dbReference type="Proteomes" id="UP000198662">
    <property type="component" value="Unassembled WGS sequence"/>
</dbReference>
<dbReference type="Pfam" id="PF01212">
    <property type="entry name" value="Beta_elim_lyase"/>
    <property type="match status" value="1"/>
</dbReference>
<dbReference type="GO" id="GO:0005829">
    <property type="term" value="C:cytosol"/>
    <property type="evidence" value="ECO:0007669"/>
    <property type="project" value="TreeGrafter"/>
</dbReference>
<evidence type="ECO:0000256" key="3">
    <source>
        <dbReference type="ARBA" id="ARBA00022898"/>
    </source>
</evidence>
<evidence type="ECO:0000256" key="4">
    <source>
        <dbReference type="ARBA" id="ARBA00023239"/>
    </source>
</evidence>
<sequence>MIVDLRSDTVTRPTPGMLEAMTSADVGDDVYGEDPAVNALEAEAAALFGKDAAVFTPTGSMANQIGLQLLVRPGEELLCDVKAHVVNFEMGAAAALGGISTRTWAGANGRVDADLVEPLINRPNPYVTVTRAIAVENTHNIGGGTVQPLAELRRLKDLADAYGLGTHLDGARIWNAHAATGVPFDEYGRLFDTVSVCLSKGLGAPVGSLLITDAERAQRARVIRKRLGGGMRQAGFLAAAGRYALANHVERLGEDHARAKHLARSLEPFGICDAAQVETNIVLVRIPEIAKVAAAAADQGVKISVLGADWGRMLTHLDVDDAGIEHAVKVLGTLLGK</sequence>
<evidence type="ECO:0000256" key="5">
    <source>
        <dbReference type="PIRSR" id="PIRSR017617-1"/>
    </source>
</evidence>
<dbReference type="PIRSF" id="PIRSF017617">
    <property type="entry name" value="Thr_aldolase"/>
    <property type="match status" value="1"/>
</dbReference>
<dbReference type="SUPFAM" id="SSF53383">
    <property type="entry name" value="PLP-dependent transferases"/>
    <property type="match status" value="1"/>
</dbReference>
<dbReference type="GO" id="GO:0006567">
    <property type="term" value="P:L-threonine catabolic process"/>
    <property type="evidence" value="ECO:0007669"/>
    <property type="project" value="TreeGrafter"/>
</dbReference>
<keyword evidence="3" id="KW-0663">Pyridoxal phosphate</keyword>
<evidence type="ECO:0000256" key="2">
    <source>
        <dbReference type="ARBA" id="ARBA00006966"/>
    </source>
</evidence>
<dbReference type="InterPro" id="IPR023603">
    <property type="entry name" value="Low_specificity_L-TA-like"/>
</dbReference>
<evidence type="ECO:0000313" key="7">
    <source>
        <dbReference type="EMBL" id="SDL75633.1"/>
    </source>
</evidence>
<name>A0A1G9MNI8_9ACTN</name>
<feature type="domain" description="Aromatic amino acid beta-eliminating lyase/threonine aldolase" evidence="6">
    <location>
        <begin position="4"/>
        <end position="286"/>
    </location>
</feature>
<dbReference type="PANTHER" id="PTHR48097:SF9">
    <property type="entry name" value="L-THREONINE ALDOLASE"/>
    <property type="match status" value="1"/>
</dbReference>
<dbReference type="InterPro" id="IPR015421">
    <property type="entry name" value="PyrdxlP-dep_Trfase_major"/>
</dbReference>
<dbReference type="AlphaFoldDB" id="A0A1G9MNI8"/>
<proteinExistence type="inferred from homology"/>
<comment type="cofactor">
    <cofactor evidence="1">
        <name>pyridoxal 5'-phosphate</name>
        <dbReference type="ChEBI" id="CHEBI:597326"/>
    </cofactor>
</comment>
<dbReference type="EMBL" id="FNGF01000009">
    <property type="protein sequence ID" value="SDL75633.1"/>
    <property type="molecule type" value="Genomic_DNA"/>
</dbReference>
<evidence type="ECO:0000259" key="6">
    <source>
        <dbReference type="Pfam" id="PF01212"/>
    </source>
</evidence>
<gene>
    <name evidence="7" type="ORF">SAMN05216298_5078</name>
</gene>
<dbReference type="STRING" id="380244.SAMN05216298_5078"/>
<comment type="similarity">
    <text evidence="2">Belongs to the threonine aldolase family.</text>
</comment>
<dbReference type="InterPro" id="IPR015424">
    <property type="entry name" value="PyrdxlP-dep_Trfase"/>
</dbReference>
<dbReference type="NCBIfam" id="NF041359">
    <property type="entry name" value="GntG_guanitoxin"/>
    <property type="match status" value="1"/>
</dbReference>
<reference evidence="8" key="1">
    <citation type="submission" date="2016-10" db="EMBL/GenBank/DDBJ databases">
        <authorList>
            <person name="Varghese N."/>
            <person name="Submissions S."/>
        </authorList>
    </citation>
    <scope>NUCLEOTIDE SEQUENCE [LARGE SCALE GENOMIC DNA]</scope>
    <source>
        <strain evidence="8">CGMCC 4.3147</strain>
    </source>
</reference>
<organism evidence="7 8">
    <name type="scientific">Glycomyces sambucus</name>
    <dbReference type="NCBI Taxonomy" id="380244"/>
    <lineage>
        <taxon>Bacteria</taxon>
        <taxon>Bacillati</taxon>
        <taxon>Actinomycetota</taxon>
        <taxon>Actinomycetes</taxon>
        <taxon>Glycomycetales</taxon>
        <taxon>Glycomycetaceae</taxon>
        <taxon>Glycomyces</taxon>
    </lineage>
</organism>
<dbReference type="GO" id="GO:0006545">
    <property type="term" value="P:glycine biosynthetic process"/>
    <property type="evidence" value="ECO:0007669"/>
    <property type="project" value="TreeGrafter"/>
</dbReference>
<dbReference type="FunFam" id="3.40.640.10:FF:000030">
    <property type="entry name" value="Low-specificity L-threonine aldolase"/>
    <property type="match status" value="1"/>
</dbReference>
<evidence type="ECO:0000256" key="1">
    <source>
        <dbReference type="ARBA" id="ARBA00001933"/>
    </source>
</evidence>
<dbReference type="Gene3D" id="3.90.1150.10">
    <property type="entry name" value="Aspartate Aminotransferase, domain 1"/>
    <property type="match status" value="1"/>
</dbReference>
<dbReference type="PANTHER" id="PTHR48097">
    <property type="entry name" value="L-THREONINE ALDOLASE-RELATED"/>
    <property type="match status" value="1"/>
</dbReference>
<keyword evidence="8" id="KW-1185">Reference proteome</keyword>
<dbReference type="InterPro" id="IPR001597">
    <property type="entry name" value="ArAA_b-elim_lyase/Thr_aldolase"/>
</dbReference>
<keyword evidence="4" id="KW-0456">Lyase</keyword>
<dbReference type="GO" id="GO:0008732">
    <property type="term" value="F:L-allo-threonine aldolase activity"/>
    <property type="evidence" value="ECO:0007669"/>
    <property type="project" value="TreeGrafter"/>
</dbReference>
<dbReference type="Gene3D" id="3.40.640.10">
    <property type="entry name" value="Type I PLP-dependent aspartate aminotransferase-like (Major domain)"/>
    <property type="match status" value="1"/>
</dbReference>
<feature type="modified residue" description="N6-(pyridoxal phosphate)lysine" evidence="5">
    <location>
        <position position="200"/>
    </location>
</feature>
<accession>A0A1G9MNI8</accession>
<protein>
    <submittedName>
        <fullName evidence="7">L-threonine aldolase</fullName>
    </submittedName>
</protein>
<dbReference type="InterPro" id="IPR015422">
    <property type="entry name" value="PyrdxlP-dep_Trfase_small"/>
</dbReference>
<evidence type="ECO:0000313" key="8">
    <source>
        <dbReference type="Proteomes" id="UP000198662"/>
    </source>
</evidence>